<evidence type="ECO:0000313" key="3">
    <source>
        <dbReference type="Proteomes" id="UP000435243"/>
    </source>
</evidence>
<accession>A0A844ZLV7</accession>
<keyword evidence="1" id="KW-0732">Signal</keyword>
<comment type="caution">
    <text evidence="2">The sequence shown here is derived from an EMBL/GenBank/DDBJ whole genome shotgun (WGS) entry which is preliminary data.</text>
</comment>
<dbReference type="RefSeq" id="WP_160590480.1">
    <property type="nucleotide sequence ID" value="NZ_BAAAFP010000001.1"/>
</dbReference>
<feature type="signal peptide" evidence="1">
    <location>
        <begin position="1"/>
        <end position="24"/>
    </location>
</feature>
<name>A0A844ZLV7_9SPHN</name>
<evidence type="ECO:0000256" key="1">
    <source>
        <dbReference type="SAM" id="SignalP"/>
    </source>
</evidence>
<dbReference type="AlphaFoldDB" id="A0A844ZLV7"/>
<feature type="chain" id="PRO_5032791752" description="Spore coat protein U domain-containing protein" evidence="1">
    <location>
        <begin position="25"/>
        <end position="213"/>
    </location>
</feature>
<sequence>MQIVRFLTGMLIAAGLAISAPAFAQSDSYRVEANSTQTIDLNICNPEVYVSVRGDGDTDLDFSITNAAGSIVHSDYDLTDITFASLYRRDGVACETFKLEVRNLGNVWNRYEVTLETVRADRVGSGDGKNRDVALVNGTKETIYYIYWSNVGAGNWGDDKLGSGILSSGQQWNVTVDDGSGACRFDFKAETASGRVIERRDVNVCGVFTITFD</sequence>
<dbReference type="OrthoDB" id="4736977at2"/>
<dbReference type="EMBL" id="WTYY01000003">
    <property type="protein sequence ID" value="MXO88292.1"/>
    <property type="molecule type" value="Genomic_DNA"/>
</dbReference>
<protein>
    <recommendedName>
        <fullName evidence="4">Spore coat protein U domain-containing protein</fullName>
    </recommendedName>
</protein>
<keyword evidence="3" id="KW-1185">Reference proteome</keyword>
<reference evidence="2 3" key="1">
    <citation type="submission" date="2019-12" db="EMBL/GenBank/DDBJ databases">
        <title>Genomic-based taxomic classification of the family Erythrobacteraceae.</title>
        <authorList>
            <person name="Xu L."/>
        </authorList>
    </citation>
    <scope>NUCLEOTIDE SEQUENCE [LARGE SCALE GENOMIC DNA]</scope>
    <source>
        <strain evidence="2 3">JCM 16339</strain>
    </source>
</reference>
<dbReference type="Proteomes" id="UP000435243">
    <property type="component" value="Unassembled WGS sequence"/>
</dbReference>
<evidence type="ECO:0000313" key="2">
    <source>
        <dbReference type="EMBL" id="MXO88292.1"/>
    </source>
</evidence>
<organism evidence="2 3">
    <name type="scientific">Alteraurantiacibacter aestuarii</name>
    <dbReference type="NCBI Taxonomy" id="650004"/>
    <lineage>
        <taxon>Bacteria</taxon>
        <taxon>Pseudomonadati</taxon>
        <taxon>Pseudomonadota</taxon>
        <taxon>Alphaproteobacteria</taxon>
        <taxon>Sphingomonadales</taxon>
        <taxon>Erythrobacteraceae</taxon>
        <taxon>Alteraurantiacibacter</taxon>
    </lineage>
</organism>
<evidence type="ECO:0008006" key="4">
    <source>
        <dbReference type="Google" id="ProtNLM"/>
    </source>
</evidence>
<gene>
    <name evidence="2" type="ORF">GRI32_06025</name>
</gene>
<proteinExistence type="predicted"/>